<name>X0X6V0_9ZZZZ</name>
<feature type="non-terminal residue" evidence="1">
    <location>
        <position position="160"/>
    </location>
</feature>
<protein>
    <submittedName>
        <fullName evidence="1">Uncharacterized protein</fullName>
    </submittedName>
</protein>
<dbReference type="EMBL" id="BARS01041454">
    <property type="protein sequence ID" value="GAG32393.1"/>
    <property type="molecule type" value="Genomic_DNA"/>
</dbReference>
<evidence type="ECO:0000313" key="1">
    <source>
        <dbReference type="EMBL" id="GAG32393.1"/>
    </source>
</evidence>
<dbReference type="AlphaFoldDB" id="X0X6V0"/>
<proteinExistence type="predicted"/>
<organism evidence="1">
    <name type="scientific">marine sediment metagenome</name>
    <dbReference type="NCBI Taxonomy" id="412755"/>
    <lineage>
        <taxon>unclassified sequences</taxon>
        <taxon>metagenomes</taxon>
        <taxon>ecological metagenomes</taxon>
    </lineage>
</organism>
<reference evidence="1" key="1">
    <citation type="journal article" date="2014" name="Front. Microbiol.">
        <title>High frequency of phylogenetically diverse reductive dehalogenase-homologous genes in deep subseafloor sedimentary metagenomes.</title>
        <authorList>
            <person name="Kawai M."/>
            <person name="Futagami T."/>
            <person name="Toyoda A."/>
            <person name="Takaki Y."/>
            <person name="Nishi S."/>
            <person name="Hori S."/>
            <person name="Arai W."/>
            <person name="Tsubouchi T."/>
            <person name="Morono Y."/>
            <person name="Uchiyama I."/>
            <person name="Ito T."/>
            <person name="Fujiyama A."/>
            <person name="Inagaki F."/>
            <person name="Takami H."/>
        </authorList>
    </citation>
    <scope>NUCLEOTIDE SEQUENCE</scope>
    <source>
        <strain evidence="1">Expedition CK06-06</strain>
    </source>
</reference>
<comment type="caution">
    <text evidence="1">The sequence shown here is derived from an EMBL/GenBank/DDBJ whole genome shotgun (WGS) entry which is preliminary data.</text>
</comment>
<gene>
    <name evidence="1" type="ORF">S01H1_63042</name>
</gene>
<accession>X0X6V0</accession>
<sequence length="160" mass="18496">MTIKASGGETEWNVEVGDKHTYTYTKYKRLEESEATIYVKKSMTEMGGISVKKGTKYTVEIADLNEEAKIKISYKEFKTDELLGDGFVMKIVNDKNELEEQAKKDENITFDGIFLTIRNSSLDFLDFNTTRIVKWAVHTGWLEYSYYLVCWSPTCISHEI</sequence>